<accession>A0AAX6MG91</accession>
<gene>
    <name evidence="3" type="ORF">Daesc_007972</name>
</gene>
<sequence>MAPLGIAIIGGGIFVKEQHIPAVLASPLLSIKAIWSRTHKTAEDAAKLVPSHATPSVDLYSGHDQDGKSYEDLIKRDDIDGVIIALPITEQPLYIERALAAGKHVLAEKPIAEDIESASKLIVYYKEISAKNKAILAIAENFRFQPGWAYGAEKVKELGKVTGFVVRLHSMMEPTNKYYLTPWRTSPEYQGGFLLDGGVHFTAAFRRLLGAENAIETVQAQTALVSSHLAPVDTINALLKTKSGVIGSYLTSVGTTMNAFEFHIACEQGVVKAEGAKVITVRGVGSDAMEEEQVFEKTSGVKEEVHAWAESILSGIPNPNQTPEQALADLELIEMMLSSGRHHGARRKLEYQGFV</sequence>
<keyword evidence="4" id="KW-1185">Reference proteome</keyword>
<evidence type="ECO:0008006" key="5">
    <source>
        <dbReference type="Google" id="ProtNLM"/>
    </source>
</evidence>
<evidence type="ECO:0000259" key="2">
    <source>
        <dbReference type="Pfam" id="PF02894"/>
    </source>
</evidence>
<evidence type="ECO:0000313" key="4">
    <source>
        <dbReference type="Proteomes" id="UP001369815"/>
    </source>
</evidence>
<dbReference type="Pfam" id="PF01408">
    <property type="entry name" value="GFO_IDH_MocA"/>
    <property type="match status" value="1"/>
</dbReference>
<name>A0AAX6MG91_9PEZI</name>
<dbReference type="GO" id="GO:0000166">
    <property type="term" value="F:nucleotide binding"/>
    <property type="evidence" value="ECO:0007669"/>
    <property type="project" value="InterPro"/>
</dbReference>
<dbReference type="Gene3D" id="3.30.360.10">
    <property type="entry name" value="Dihydrodipicolinate Reductase, domain 2"/>
    <property type="match status" value="1"/>
</dbReference>
<evidence type="ECO:0000259" key="1">
    <source>
        <dbReference type="Pfam" id="PF01408"/>
    </source>
</evidence>
<dbReference type="SUPFAM" id="SSF51735">
    <property type="entry name" value="NAD(P)-binding Rossmann-fold domains"/>
    <property type="match status" value="1"/>
</dbReference>
<dbReference type="Proteomes" id="UP001369815">
    <property type="component" value="Unassembled WGS sequence"/>
</dbReference>
<organism evidence="3 4">
    <name type="scientific">Daldinia eschscholtzii</name>
    <dbReference type="NCBI Taxonomy" id="292717"/>
    <lineage>
        <taxon>Eukaryota</taxon>
        <taxon>Fungi</taxon>
        <taxon>Dikarya</taxon>
        <taxon>Ascomycota</taxon>
        <taxon>Pezizomycotina</taxon>
        <taxon>Sordariomycetes</taxon>
        <taxon>Xylariomycetidae</taxon>
        <taxon>Xylariales</taxon>
        <taxon>Hypoxylaceae</taxon>
        <taxon>Daldinia</taxon>
    </lineage>
</organism>
<protein>
    <recommendedName>
        <fullName evidence="5">NAD(P)-binding protein</fullName>
    </recommendedName>
</protein>
<dbReference type="EMBL" id="JBANMG010000007">
    <property type="protein sequence ID" value="KAK6951437.1"/>
    <property type="molecule type" value="Genomic_DNA"/>
</dbReference>
<dbReference type="Pfam" id="PF02894">
    <property type="entry name" value="GFO_IDH_MocA_C"/>
    <property type="match status" value="1"/>
</dbReference>
<evidence type="ECO:0000313" key="3">
    <source>
        <dbReference type="EMBL" id="KAK6951437.1"/>
    </source>
</evidence>
<reference evidence="3 4" key="1">
    <citation type="journal article" date="2024" name="Front Chem Biol">
        <title>Unveiling the potential of Daldinia eschscholtzii MFLUCC 19-0629 through bioactivity and bioinformatics studies for enhanced sustainable agriculture production.</title>
        <authorList>
            <person name="Brooks S."/>
            <person name="Weaver J.A."/>
            <person name="Klomchit A."/>
            <person name="Alharthi S.A."/>
            <person name="Onlamun T."/>
            <person name="Nurani R."/>
            <person name="Vong T.K."/>
            <person name="Alberti F."/>
            <person name="Greco C."/>
        </authorList>
    </citation>
    <scope>NUCLEOTIDE SEQUENCE [LARGE SCALE GENOMIC DNA]</scope>
    <source>
        <strain evidence="3">MFLUCC 19-0629</strain>
    </source>
</reference>
<dbReference type="Gene3D" id="3.40.50.720">
    <property type="entry name" value="NAD(P)-binding Rossmann-like Domain"/>
    <property type="match status" value="1"/>
</dbReference>
<dbReference type="InterPro" id="IPR036291">
    <property type="entry name" value="NAD(P)-bd_dom_sf"/>
</dbReference>
<dbReference type="GO" id="GO:0016491">
    <property type="term" value="F:oxidoreductase activity"/>
    <property type="evidence" value="ECO:0007669"/>
    <property type="project" value="TreeGrafter"/>
</dbReference>
<dbReference type="GO" id="GO:0005737">
    <property type="term" value="C:cytoplasm"/>
    <property type="evidence" value="ECO:0007669"/>
    <property type="project" value="TreeGrafter"/>
</dbReference>
<feature type="domain" description="Gfo/Idh/MocA-like oxidoreductase N-terminal" evidence="1">
    <location>
        <begin position="5"/>
        <end position="127"/>
    </location>
</feature>
<dbReference type="InterPro" id="IPR000683">
    <property type="entry name" value="Gfo/Idh/MocA-like_OxRdtase_N"/>
</dbReference>
<dbReference type="PANTHER" id="PTHR42840:SF5">
    <property type="entry name" value="NAD(P)-BINDING ROSSMANN-FOLD SUPERFAMILY PROTEIN"/>
    <property type="match status" value="1"/>
</dbReference>
<feature type="domain" description="Gfo/Idh/MocA-like oxidoreductase C-terminal" evidence="2">
    <location>
        <begin position="157"/>
        <end position="341"/>
    </location>
</feature>
<dbReference type="InterPro" id="IPR004104">
    <property type="entry name" value="Gfo/Idh/MocA-like_OxRdtase_C"/>
</dbReference>
<dbReference type="SUPFAM" id="SSF55347">
    <property type="entry name" value="Glyceraldehyde-3-phosphate dehydrogenase-like, C-terminal domain"/>
    <property type="match status" value="1"/>
</dbReference>
<comment type="caution">
    <text evidence="3">The sequence shown here is derived from an EMBL/GenBank/DDBJ whole genome shotgun (WGS) entry which is preliminary data.</text>
</comment>
<dbReference type="PANTHER" id="PTHR42840">
    <property type="entry name" value="NAD(P)-BINDING ROSSMANN-FOLD SUPERFAMILY PROTEIN-RELATED"/>
    <property type="match status" value="1"/>
</dbReference>
<dbReference type="GO" id="GO:0006740">
    <property type="term" value="P:NADPH regeneration"/>
    <property type="evidence" value="ECO:0007669"/>
    <property type="project" value="TreeGrafter"/>
</dbReference>
<dbReference type="AlphaFoldDB" id="A0AAX6MG91"/>
<proteinExistence type="predicted"/>